<sequence>MSKHSANNSPAAGSSAIHPGQYIRESILAPKKLSVLAAAKLVGVGRPAFSNFLHGHVAATPEMASRIEVAFGVSARTLLDMQSAFDAAEAKAKAPPANAVPYVVPFLGIKGNDLETWVNRAITPRSRFSVLLRTLANSTSRSITKIDFPGNDDAERPGWDGYIESKEATQWLPEGISGWEFGTNKDINRKADDDFAKSIKAVSKEDRGQTTFVFVTPRYWAEKKDWLQKAKAKKQWKDVRAYDSSDLEQWLEQSLAGQTWFANETLRPSADVWSLDKCWDDWANVTNPPLVGSLFLPAIEASKRTVASRLTKDPDGPISIAADSVEEGLAFLSQIFGPAGGVELAKYRDRVLVFDQPGSLPKLAQGTKDFIPVATSRQVERELASLARSMHTIVIYPRNAANVTPDVVLEPLNYDAFRSALEEMKLGRDDVTRYINESGRSLTILRRRIANVAAVRTPAWAEDPDIASSLVPFLFAGAWSSANTADQTVLALLADESSYEKLEKECQRLVSLDDPPLWSVGTSRGVASKIDLLFSIAGSITRQDLQRFFSVAKRVLGEDDPSLDLPEEERWAAAIHGKSREFSAAIRDGVSETLVLLAVHGNHLFQDRLGFNCDAAASHLVEDLLTPLKTRILEANDRNLSAYSEAAPDRFLSILEEDLKTPEPETYGLLKPVDTGMFGGSRRSGLLWALEGLAWNVETLPRVALILAQLAEIDIKDNLSNKPFSSLDSIVCSWMPQTTADHATRVKVVKKIAEKHPKVAWRICVSQFDTSSKIGTYSHKPTWRNDAYGSGEPFGTWGPVFDFKREMLEMAINWKTGHSKEMLCDLIHNLPGMSDEYQSQVWGLIKVWADADASDADKAFVREKVRVTVMSRRGARRSKEQNFPQLSAKAKITYKALEPSDLLNKHEWLFRQHWVEESADELQDDDHDYHKREARIAKLRTEALKEILDAKGISGVLKLAEMGKAPSLVGRYLGAELLSTSAVPAFLLSALSSSVESLSWARKEVIAGALRSIEDEDRVRAIENMKGEIPAAHLVQLLLLTPFRRSSWRFVDDLEEADRKVYWKNVVPDWSPEEETNEAVQRLLVAERPRAAFAAIHIHMEILAPELLYQLMVDMLKEGQDRPGEYQMDQHYLERAFVLLDKNPGLTVEQKAVLELGYIDALSRPWSQREGYGIPNLERYVELHPEVFVHAVAWAYRRDDEGKDPEEFQVAPDLVKNFAKRGYKLLEGLSRVPGQDDLGELEEKRLGAWVKAVREACSQIARLEVGDICIGKLLSTAEVGDDGVWPCVPVRQVLEDIHSRAIMRGAHTGLYNSRGAIWRGEGGDQERGLADKYRAWANELQYSHPFVASELLMGMARTYEAEASREDTQARIRRRMR</sequence>
<dbReference type="Gene3D" id="1.10.260.40">
    <property type="entry name" value="lambda repressor-like DNA-binding domains"/>
    <property type="match status" value="1"/>
</dbReference>
<organism evidence="3 4">
    <name type="scientific">Pseudoxanthomonas sacheonensis</name>
    <dbReference type="NCBI Taxonomy" id="443615"/>
    <lineage>
        <taxon>Bacteria</taxon>
        <taxon>Pseudomonadati</taxon>
        <taxon>Pseudomonadota</taxon>
        <taxon>Gammaproteobacteria</taxon>
        <taxon>Lysobacterales</taxon>
        <taxon>Lysobacteraceae</taxon>
        <taxon>Pseudoxanthomonas</taxon>
    </lineage>
</organism>
<gene>
    <name evidence="3" type="ORF">J2W94_001614</name>
</gene>
<feature type="domain" description="HTH cro/C1-type" evidence="2">
    <location>
        <begin position="31"/>
        <end position="78"/>
    </location>
</feature>
<dbReference type="RefSeq" id="WP_310091995.1">
    <property type="nucleotide sequence ID" value="NZ_JAVDTT010000002.1"/>
</dbReference>
<dbReference type="InterPro" id="IPR001387">
    <property type="entry name" value="Cro/C1-type_HTH"/>
</dbReference>
<evidence type="ECO:0000259" key="2">
    <source>
        <dbReference type="PROSITE" id="PS50943"/>
    </source>
</evidence>
<dbReference type="NCBIfam" id="TIGR02607">
    <property type="entry name" value="antidote_HigA"/>
    <property type="match status" value="1"/>
</dbReference>
<proteinExistence type="predicted"/>
<dbReference type="PANTHER" id="PTHR36924">
    <property type="entry name" value="ANTITOXIN HIGA-1"/>
    <property type="match status" value="1"/>
</dbReference>
<reference evidence="3 4" key="1">
    <citation type="submission" date="2023-07" db="EMBL/GenBank/DDBJ databases">
        <title>Sorghum-associated microbial communities from plants grown in Nebraska, USA.</title>
        <authorList>
            <person name="Schachtman D."/>
        </authorList>
    </citation>
    <scope>NUCLEOTIDE SEQUENCE [LARGE SCALE GENOMIC DNA]</scope>
    <source>
        <strain evidence="3 4">BE107</strain>
    </source>
</reference>
<dbReference type="PROSITE" id="PS50943">
    <property type="entry name" value="HTH_CROC1"/>
    <property type="match status" value="1"/>
</dbReference>
<keyword evidence="4" id="KW-1185">Reference proteome</keyword>
<dbReference type="PANTHER" id="PTHR36924:SF1">
    <property type="entry name" value="ANTITOXIN HIGA-1"/>
    <property type="match status" value="1"/>
</dbReference>
<dbReference type="InterPro" id="IPR010982">
    <property type="entry name" value="Lambda_DNA-bd_dom_sf"/>
</dbReference>
<accession>A0ABU1RRC5</accession>
<dbReference type="InterPro" id="IPR013430">
    <property type="entry name" value="Toxin_antidote_HigA"/>
</dbReference>
<evidence type="ECO:0000256" key="1">
    <source>
        <dbReference type="ARBA" id="ARBA00023125"/>
    </source>
</evidence>
<dbReference type="EMBL" id="JAVDTT010000002">
    <property type="protein sequence ID" value="MDR6841329.1"/>
    <property type="molecule type" value="Genomic_DNA"/>
</dbReference>
<evidence type="ECO:0000313" key="4">
    <source>
        <dbReference type="Proteomes" id="UP001254759"/>
    </source>
</evidence>
<name>A0ABU1RRC5_9GAMM</name>
<comment type="caution">
    <text evidence="3">The sequence shown here is derived from an EMBL/GenBank/DDBJ whole genome shotgun (WGS) entry which is preliminary data.</text>
</comment>
<dbReference type="Proteomes" id="UP001254759">
    <property type="component" value="Unassembled WGS sequence"/>
</dbReference>
<protein>
    <submittedName>
        <fullName evidence="3">Addiction module HigA family antidote</fullName>
    </submittedName>
</protein>
<keyword evidence="1" id="KW-0238">DNA-binding</keyword>
<dbReference type="SUPFAM" id="SSF47413">
    <property type="entry name" value="lambda repressor-like DNA-binding domains"/>
    <property type="match status" value="1"/>
</dbReference>
<evidence type="ECO:0000313" key="3">
    <source>
        <dbReference type="EMBL" id="MDR6841329.1"/>
    </source>
</evidence>
<dbReference type="CDD" id="cd00093">
    <property type="entry name" value="HTH_XRE"/>
    <property type="match status" value="1"/>
</dbReference>